<keyword evidence="4" id="KW-0560">Oxidoreductase</keyword>
<dbReference type="InParanoid" id="A0A2T3AUT8"/>
<evidence type="ECO:0000256" key="6">
    <source>
        <dbReference type="SAM" id="MobiDB-lite"/>
    </source>
</evidence>
<dbReference type="GO" id="GO:0031418">
    <property type="term" value="F:L-ascorbic acid binding"/>
    <property type="evidence" value="ECO:0007669"/>
    <property type="project" value="InterPro"/>
</dbReference>
<dbReference type="RefSeq" id="XP_024718443.1">
    <property type="nucleotide sequence ID" value="XM_024868323.1"/>
</dbReference>
<feature type="domain" description="Fe2OG dioxygenase" evidence="7">
    <location>
        <begin position="146"/>
        <end position="264"/>
    </location>
</feature>
<organism evidence="8 9">
    <name type="scientific">Amorphotheca resinae ATCC 22711</name>
    <dbReference type="NCBI Taxonomy" id="857342"/>
    <lineage>
        <taxon>Eukaryota</taxon>
        <taxon>Fungi</taxon>
        <taxon>Dikarya</taxon>
        <taxon>Ascomycota</taxon>
        <taxon>Pezizomycotina</taxon>
        <taxon>Leotiomycetes</taxon>
        <taxon>Helotiales</taxon>
        <taxon>Amorphothecaceae</taxon>
        <taxon>Amorphotheca</taxon>
    </lineage>
</organism>
<dbReference type="GeneID" id="36576404"/>
<reference evidence="8 9" key="1">
    <citation type="journal article" date="2018" name="New Phytol.">
        <title>Comparative genomics and transcriptomics depict ericoid mycorrhizal fungi as versatile saprotrophs and plant mutualists.</title>
        <authorList>
            <person name="Martino E."/>
            <person name="Morin E."/>
            <person name="Grelet G.A."/>
            <person name="Kuo A."/>
            <person name="Kohler A."/>
            <person name="Daghino S."/>
            <person name="Barry K.W."/>
            <person name="Cichocki N."/>
            <person name="Clum A."/>
            <person name="Dockter R.B."/>
            <person name="Hainaut M."/>
            <person name="Kuo R.C."/>
            <person name="LaButti K."/>
            <person name="Lindahl B.D."/>
            <person name="Lindquist E.A."/>
            <person name="Lipzen A."/>
            <person name="Khouja H.R."/>
            <person name="Magnuson J."/>
            <person name="Murat C."/>
            <person name="Ohm R.A."/>
            <person name="Singer S.W."/>
            <person name="Spatafora J.W."/>
            <person name="Wang M."/>
            <person name="Veneault-Fourrey C."/>
            <person name="Henrissat B."/>
            <person name="Grigoriev I.V."/>
            <person name="Martin F.M."/>
            <person name="Perotto S."/>
        </authorList>
    </citation>
    <scope>NUCLEOTIDE SEQUENCE [LARGE SCALE GENOMIC DNA]</scope>
    <source>
        <strain evidence="8 9">ATCC 22711</strain>
    </source>
</reference>
<dbReference type="GO" id="GO:0004656">
    <property type="term" value="F:procollagen-proline 4-dioxygenase activity"/>
    <property type="evidence" value="ECO:0007669"/>
    <property type="project" value="TreeGrafter"/>
</dbReference>
<evidence type="ECO:0000256" key="5">
    <source>
        <dbReference type="ARBA" id="ARBA00023004"/>
    </source>
</evidence>
<dbReference type="InterPro" id="IPR005123">
    <property type="entry name" value="Oxoglu/Fe-dep_dioxygenase_dom"/>
</dbReference>
<dbReference type="InterPro" id="IPR045054">
    <property type="entry name" value="P4HA-like"/>
</dbReference>
<comment type="cofactor">
    <cofactor evidence="1">
        <name>L-ascorbate</name>
        <dbReference type="ChEBI" id="CHEBI:38290"/>
    </cofactor>
</comment>
<gene>
    <name evidence="8" type="ORF">M430DRAFT_52746</name>
</gene>
<keyword evidence="5" id="KW-0408">Iron</keyword>
<feature type="compositionally biased region" description="Polar residues" evidence="6">
    <location>
        <begin position="1"/>
        <end position="19"/>
    </location>
</feature>
<dbReference type="GO" id="GO:0005506">
    <property type="term" value="F:iron ion binding"/>
    <property type="evidence" value="ECO:0007669"/>
    <property type="project" value="InterPro"/>
</dbReference>
<sequence length="264" mass="29414">MAPSKKASSSLARPSQKSKPQAAPPPNWPAFKPLVPTCDLSLSPVVPSQIVVVRKFWTAALCRDYVAFLKGLPLTTTPGKPKKGEALRVNDRFQVLDEAFANRLWIETGLRELICGRDGEEGEEEDEGEMSKEQRRELWGGDVVGLNPSIRIYRYTQGQFFDCHYDESNVLTLATKPTPTPAKTTWTLLLYLTSPATGCQGGETVFYPDDLPGKKSVVDKEIVVSLETGMLLLHKHGNDCMLHEGREVLSGEKWVIRTDLCVRR</sequence>
<keyword evidence="9" id="KW-1185">Reference proteome</keyword>
<evidence type="ECO:0000256" key="3">
    <source>
        <dbReference type="ARBA" id="ARBA00022964"/>
    </source>
</evidence>
<dbReference type="InterPro" id="IPR006620">
    <property type="entry name" value="Pro_4_hyd_alph"/>
</dbReference>
<evidence type="ECO:0000313" key="9">
    <source>
        <dbReference type="Proteomes" id="UP000241818"/>
    </source>
</evidence>
<feature type="region of interest" description="Disordered" evidence="6">
    <location>
        <begin position="1"/>
        <end position="28"/>
    </location>
</feature>
<dbReference type="PANTHER" id="PTHR10869:SF236">
    <property type="entry name" value="PROLYL 4-HYDROXYLASE ALPHA SUBUNIT DOMAIN-CONTAINING PROTEIN"/>
    <property type="match status" value="1"/>
</dbReference>
<dbReference type="SMART" id="SM00702">
    <property type="entry name" value="P4Hc"/>
    <property type="match status" value="1"/>
</dbReference>
<dbReference type="OrthoDB" id="69177at2759"/>
<dbReference type="PROSITE" id="PS51471">
    <property type="entry name" value="FE2OG_OXY"/>
    <property type="match status" value="1"/>
</dbReference>
<name>A0A2T3AUT8_AMORE</name>
<dbReference type="Pfam" id="PF13640">
    <property type="entry name" value="2OG-FeII_Oxy_3"/>
    <property type="match status" value="1"/>
</dbReference>
<accession>A0A2T3AUT8</accession>
<proteinExistence type="predicted"/>
<evidence type="ECO:0000256" key="4">
    <source>
        <dbReference type="ARBA" id="ARBA00023002"/>
    </source>
</evidence>
<dbReference type="PANTHER" id="PTHR10869">
    <property type="entry name" value="PROLYL 4-HYDROXYLASE ALPHA SUBUNIT"/>
    <property type="match status" value="1"/>
</dbReference>
<keyword evidence="3" id="KW-0223">Dioxygenase</keyword>
<dbReference type="AlphaFoldDB" id="A0A2T3AUT8"/>
<dbReference type="Gene3D" id="2.60.120.620">
    <property type="entry name" value="q2cbj1_9rhob like domain"/>
    <property type="match status" value="1"/>
</dbReference>
<dbReference type="Proteomes" id="UP000241818">
    <property type="component" value="Unassembled WGS sequence"/>
</dbReference>
<evidence type="ECO:0000313" key="8">
    <source>
        <dbReference type="EMBL" id="PSS12445.1"/>
    </source>
</evidence>
<dbReference type="InterPro" id="IPR044862">
    <property type="entry name" value="Pro_4_hyd_alph_FE2OG_OXY"/>
</dbReference>
<keyword evidence="2" id="KW-0479">Metal-binding</keyword>
<protein>
    <recommendedName>
        <fullName evidence="7">Fe2OG dioxygenase domain-containing protein</fullName>
    </recommendedName>
</protein>
<dbReference type="GO" id="GO:0005783">
    <property type="term" value="C:endoplasmic reticulum"/>
    <property type="evidence" value="ECO:0007669"/>
    <property type="project" value="TreeGrafter"/>
</dbReference>
<evidence type="ECO:0000256" key="1">
    <source>
        <dbReference type="ARBA" id="ARBA00001961"/>
    </source>
</evidence>
<evidence type="ECO:0000259" key="7">
    <source>
        <dbReference type="PROSITE" id="PS51471"/>
    </source>
</evidence>
<dbReference type="EMBL" id="KZ679015">
    <property type="protein sequence ID" value="PSS12445.1"/>
    <property type="molecule type" value="Genomic_DNA"/>
</dbReference>
<dbReference type="FunFam" id="2.60.120.620:FF:000021">
    <property type="entry name" value="WGS project CABT00000000 data, contig 2.8"/>
    <property type="match status" value="1"/>
</dbReference>
<evidence type="ECO:0000256" key="2">
    <source>
        <dbReference type="ARBA" id="ARBA00022723"/>
    </source>
</evidence>